<dbReference type="PANTHER" id="PTHR31996">
    <property type="entry name" value="COILED-COIL DOMAIN-CONTAINING PROTEIN 115"/>
    <property type="match status" value="1"/>
</dbReference>
<dbReference type="InParanoid" id="I2GVE8"/>
<dbReference type="OMA" id="RANYHNK"/>
<organism evidence="3 4">
    <name type="scientific">Henningerozyma blattae (strain ATCC 34711 / CBS 6284 / DSM 70876 / NBRC 10599 / NRRL Y-10934 / UCD 77-7)</name>
    <name type="common">Yeast</name>
    <name type="synonym">Tetrapisispora blattae</name>
    <dbReference type="NCBI Taxonomy" id="1071380"/>
    <lineage>
        <taxon>Eukaryota</taxon>
        <taxon>Fungi</taxon>
        <taxon>Dikarya</taxon>
        <taxon>Ascomycota</taxon>
        <taxon>Saccharomycotina</taxon>
        <taxon>Saccharomycetes</taxon>
        <taxon>Saccharomycetales</taxon>
        <taxon>Saccharomycetaceae</taxon>
        <taxon>Henningerozyma</taxon>
    </lineage>
</organism>
<dbReference type="PANTHER" id="PTHR31996:SF2">
    <property type="entry name" value="COILED-COIL DOMAIN-CONTAINING PROTEIN 115"/>
    <property type="match status" value="1"/>
</dbReference>
<dbReference type="Proteomes" id="UP000002866">
    <property type="component" value="Chromosome 1"/>
</dbReference>
<evidence type="ECO:0000313" key="4">
    <source>
        <dbReference type="Proteomes" id="UP000002866"/>
    </source>
</evidence>
<protein>
    <recommendedName>
        <fullName evidence="1">Vacuolar ATPase assembly protein VMA22</fullName>
    </recommendedName>
</protein>
<dbReference type="InterPro" id="IPR040357">
    <property type="entry name" value="Vma22/CCDC115"/>
</dbReference>
<evidence type="ECO:0000256" key="1">
    <source>
        <dbReference type="ARBA" id="ARBA00093634"/>
    </source>
</evidence>
<dbReference type="eggNOG" id="ENOG502S50X">
    <property type="taxonomic scope" value="Eukaryota"/>
</dbReference>
<dbReference type="OrthoDB" id="4044452at2759"/>
<dbReference type="Pfam" id="PF21730">
    <property type="entry name" value="Vma22_CCDC115"/>
    <property type="match status" value="1"/>
</dbReference>
<proteinExistence type="predicted"/>
<dbReference type="EMBL" id="HE806316">
    <property type="protein sequence ID" value="CCH58100.1"/>
    <property type="molecule type" value="Genomic_DNA"/>
</dbReference>
<dbReference type="GO" id="GO:0051082">
    <property type="term" value="F:unfolded protein binding"/>
    <property type="evidence" value="ECO:0007669"/>
    <property type="project" value="EnsemblFungi"/>
</dbReference>
<dbReference type="GO" id="GO:0007035">
    <property type="term" value="P:vacuolar acidification"/>
    <property type="evidence" value="ECO:0007669"/>
    <property type="project" value="EnsemblFungi"/>
</dbReference>
<keyword evidence="4" id="KW-1185">Reference proteome</keyword>
<sequence>MQDIYLELLKKLNDYDQSLDILQSNFKDGMYHLSRANYHNKDSLRGNYGEDYWDNTYEGHFTVNIDSKTNHISIAKKPLPKDNNEIIDQNEEEKSALDERDQKIRNRNIKKKDTNKKSKKEGNKINEKQSNKEEVNHEKKEDNYNKKEIMSGINKKTQEKIHKDTIYMFGGLNIPQSLRSCQTSFKNSIPTLEQLVNSRIEIAKICNELETIEIKNHGDK</sequence>
<dbReference type="GO" id="GO:0070072">
    <property type="term" value="P:vacuolar proton-transporting V-type ATPase complex assembly"/>
    <property type="evidence" value="ECO:0007669"/>
    <property type="project" value="EnsemblFungi"/>
</dbReference>
<accession>I2GVE8</accession>
<reference evidence="3 4" key="1">
    <citation type="journal article" date="2011" name="Proc. Natl. Acad. Sci. U.S.A.">
        <title>Evolutionary erosion of yeast sex chromosomes by mating-type switching accidents.</title>
        <authorList>
            <person name="Gordon J.L."/>
            <person name="Armisen D."/>
            <person name="Proux-Wera E."/>
            <person name="Oheigeartaigh S.S."/>
            <person name="Byrne K.P."/>
            <person name="Wolfe K.H."/>
        </authorList>
    </citation>
    <scope>NUCLEOTIDE SEQUENCE [LARGE SCALE GENOMIC DNA]</scope>
    <source>
        <strain evidence="4">ATCC 34711 / CBS 6284 / DSM 70876 / NBRC 10599 / NRRL Y-10934 / UCD 77-7</strain>
    </source>
</reference>
<name>I2GVE8_HENB6</name>
<feature type="compositionally biased region" description="Basic and acidic residues" evidence="2">
    <location>
        <begin position="111"/>
        <end position="149"/>
    </location>
</feature>
<dbReference type="AlphaFoldDB" id="I2GVE8"/>
<gene>
    <name evidence="3" type="primary">TBLA0A03000</name>
    <name evidence="3" type="ORF">TBLA_0A03000</name>
</gene>
<dbReference type="HOGENOM" id="CLU_089394_0_0_1"/>
<dbReference type="RefSeq" id="XP_004177619.1">
    <property type="nucleotide sequence ID" value="XM_004177571.1"/>
</dbReference>
<evidence type="ECO:0000256" key="2">
    <source>
        <dbReference type="SAM" id="MobiDB-lite"/>
    </source>
</evidence>
<feature type="region of interest" description="Disordered" evidence="2">
    <location>
        <begin position="91"/>
        <end position="151"/>
    </location>
</feature>
<dbReference type="FunCoup" id="I2GVE8">
    <property type="interactions" value="74"/>
</dbReference>
<dbReference type="GeneID" id="14492870"/>
<dbReference type="KEGG" id="tbl:TBLA_0A03000"/>
<evidence type="ECO:0000313" key="3">
    <source>
        <dbReference type="EMBL" id="CCH58100.1"/>
    </source>
</evidence>
<feature type="compositionally biased region" description="Basic and acidic residues" evidence="2">
    <location>
        <begin position="92"/>
        <end position="104"/>
    </location>
</feature>
<dbReference type="GO" id="GO:1990871">
    <property type="term" value="C:Vma12-Vma22 assembly complex"/>
    <property type="evidence" value="ECO:0007669"/>
    <property type="project" value="EnsemblFungi"/>
</dbReference>
<dbReference type="STRING" id="1071380.I2GVE8"/>